<keyword evidence="2" id="KW-1185">Reference proteome</keyword>
<dbReference type="Proteomes" id="UP001153148">
    <property type="component" value="Unassembled WGS sequence"/>
</dbReference>
<dbReference type="EMBL" id="CAJPIN010007708">
    <property type="protein sequence ID" value="CAG2058649.1"/>
    <property type="molecule type" value="Genomic_DNA"/>
</dbReference>
<accession>A0ABN7NVR3</accession>
<organism evidence="1 2">
    <name type="scientific">Timema podura</name>
    <name type="common">Walking stick</name>
    <dbReference type="NCBI Taxonomy" id="61482"/>
    <lineage>
        <taxon>Eukaryota</taxon>
        <taxon>Metazoa</taxon>
        <taxon>Ecdysozoa</taxon>
        <taxon>Arthropoda</taxon>
        <taxon>Hexapoda</taxon>
        <taxon>Insecta</taxon>
        <taxon>Pterygota</taxon>
        <taxon>Neoptera</taxon>
        <taxon>Polyneoptera</taxon>
        <taxon>Phasmatodea</taxon>
        <taxon>Timematodea</taxon>
        <taxon>Timematoidea</taxon>
        <taxon>Timematidae</taxon>
        <taxon>Timema</taxon>
    </lineage>
</organism>
<feature type="non-terminal residue" evidence="1">
    <location>
        <position position="257"/>
    </location>
</feature>
<feature type="non-terminal residue" evidence="1">
    <location>
        <position position="1"/>
    </location>
</feature>
<reference evidence="1" key="1">
    <citation type="submission" date="2021-03" db="EMBL/GenBank/DDBJ databases">
        <authorList>
            <person name="Tran Van P."/>
        </authorList>
    </citation>
    <scope>NUCLEOTIDE SEQUENCE</scope>
</reference>
<gene>
    <name evidence="1" type="ORF">TPAB3V08_LOCUS5618</name>
</gene>
<evidence type="ECO:0000313" key="1">
    <source>
        <dbReference type="EMBL" id="CAG2058649.1"/>
    </source>
</evidence>
<comment type="caution">
    <text evidence="1">The sequence shown here is derived from an EMBL/GenBank/DDBJ whole genome shotgun (WGS) entry which is preliminary data.</text>
</comment>
<name>A0ABN7NVR3_TIMPD</name>
<proteinExistence type="predicted"/>
<sequence length="257" mass="28731">YKYKSPRLQQASLKGTTRLGVRLKYKKNTLVVMRGGQTERALEPISALCVVTLLYGGLAKKEPPADHYSSHISLIRAGLRDVYDTHTLNVFPLTTVTLFIPTPQAIKILSVVVRSGKVDSNSTECYGLRIRTLVYRAIVTVELISSYGLWTFRIQGPPILYIPETSAALNPAGVQGTQVKDNRSTREVIDAWDFLIIIDSKPRSLPRQNQSLTTVSQGNYDCKKDILDSVTVFFFLSHPPPPSEEHLEFSLSPRTLK</sequence>
<evidence type="ECO:0000313" key="2">
    <source>
        <dbReference type="Proteomes" id="UP001153148"/>
    </source>
</evidence>
<protein>
    <submittedName>
        <fullName evidence="1">Uncharacterized protein</fullName>
    </submittedName>
</protein>